<dbReference type="RefSeq" id="WP_338530379.1">
    <property type="nucleotide sequence ID" value="NZ_CP030941.1"/>
</dbReference>
<feature type="transmembrane region" description="Helical" evidence="1">
    <location>
        <begin position="94"/>
        <end position="113"/>
    </location>
</feature>
<evidence type="ECO:0000313" key="3">
    <source>
        <dbReference type="Proteomes" id="UP001342418"/>
    </source>
</evidence>
<dbReference type="Proteomes" id="UP001342418">
    <property type="component" value="Chromosome"/>
</dbReference>
<keyword evidence="3" id="KW-1185">Reference proteome</keyword>
<evidence type="ECO:0000313" key="2">
    <source>
        <dbReference type="EMBL" id="UUP18115.1"/>
    </source>
</evidence>
<gene>
    <name evidence="2" type="ORF">NTH_02595</name>
</gene>
<keyword evidence="1" id="KW-1133">Transmembrane helix</keyword>
<proteinExistence type="predicted"/>
<keyword evidence="1" id="KW-0812">Transmembrane</keyword>
<evidence type="ECO:0000256" key="1">
    <source>
        <dbReference type="SAM" id="Phobius"/>
    </source>
</evidence>
<organism evidence="2 3">
    <name type="scientific">Nitratireductor thuwali</name>
    <dbReference type="NCBI Taxonomy" id="2267699"/>
    <lineage>
        <taxon>Bacteria</taxon>
        <taxon>Pseudomonadati</taxon>
        <taxon>Pseudomonadota</taxon>
        <taxon>Alphaproteobacteria</taxon>
        <taxon>Hyphomicrobiales</taxon>
        <taxon>Phyllobacteriaceae</taxon>
        <taxon>Nitratireductor</taxon>
    </lineage>
</organism>
<keyword evidence="1" id="KW-0472">Membrane</keyword>
<name>A0ABY5MM08_9HYPH</name>
<dbReference type="EMBL" id="CP030941">
    <property type="protein sequence ID" value="UUP18115.1"/>
    <property type="molecule type" value="Genomic_DNA"/>
</dbReference>
<accession>A0ABY5MM08</accession>
<reference evidence="2 3" key="1">
    <citation type="submission" date="2018-07" db="EMBL/GenBank/DDBJ databases">
        <title>Genome sequence of Nitratireductor thuwali#1536.</title>
        <authorList>
            <person name="Michoud G."/>
            <person name="Merlino G."/>
            <person name="Sefrji F.O."/>
            <person name="Daffonchio D."/>
        </authorList>
    </citation>
    <scope>NUCLEOTIDE SEQUENCE [LARGE SCALE GENOMIC DNA]</scope>
    <source>
        <strain evidence="3">Nit1536</strain>
    </source>
</reference>
<feature type="transmembrane region" description="Helical" evidence="1">
    <location>
        <begin position="54"/>
        <end position="73"/>
    </location>
</feature>
<sequence>MQNRSEKIALSKTGILAMWAGWLFGPVAWAAHQNVSYGLTHLLCGAGAKWPFYLATFLALAVVAAAGYVSWWLRQATLEARDTGNHAVAASRGRFVATVGVLICALSGTGILVETIPVLMLDACAGAT</sequence>
<protein>
    <submittedName>
        <fullName evidence="2">Uncharacterized protein</fullName>
    </submittedName>
</protein>